<evidence type="ECO:0000313" key="3">
    <source>
        <dbReference type="Proteomes" id="UP000281324"/>
    </source>
</evidence>
<proteinExistence type="predicted"/>
<sequence length="297" mass="34941">MDSSDDRIRDVAMMANISVYIMAIASSIIAVSGIYKETKNKDIEINKLREKNIEVGREIDTLKTEKDREFERLNTILERLKVYSKKKSTDLQSYEVMQKDKSVKEVISKGKHFGIASIIGELKELINSLEDSGCKHYERLYLLATDLTVNSTDNKTTKDVNDIEYYLFYTGQNSFENDERLIYKRLNLSQLDREKEYLRTLKNDYIIKDEGYSLFIPLSINYNYNINEIYGFFKVDFLGEPKNRDMIKNITIAIQYDLSYYIYRMLNSIRDKLVVDDSEDLLQELHKYITNTEEVIK</sequence>
<name>A0A426G8P1_STRSU</name>
<keyword evidence="1" id="KW-0472">Membrane</keyword>
<accession>A0A426G8P1</accession>
<feature type="transmembrane region" description="Helical" evidence="1">
    <location>
        <begin position="12"/>
        <end position="35"/>
    </location>
</feature>
<reference evidence="2 3" key="1">
    <citation type="submission" date="2018-11" db="EMBL/GenBank/DDBJ databases">
        <title>Changes in penicillin susceptibility of Streptococcus suis isolates by amino acid alterations in the penicillin-binding protein.</title>
        <authorList>
            <person name="Niemann L."/>
            <person name="Eichhorn I."/>
        </authorList>
    </citation>
    <scope>NUCLEOTIDE SEQUENCE [LARGE SCALE GENOMIC DNA]</scope>
    <source>
        <strain evidence="2 3">IMT40201</strain>
    </source>
</reference>
<evidence type="ECO:0000313" key="2">
    <source>
        <dbReference type="EMBL" id="RRN51394.1"/>
    </source>
</evidence>
<evidence type="ECO:0000256" key="1">
    <source>
        <dbReference type="SAM" id="Phobius"/>
    </source>
</evidence>
<dbReference type="Proteomes" id="UP000281324">
    <property type="component" value="Unassembled WGS sequence"/>
</dbReference>
<dbReference type="AlphaFoldDB" id="A0A426G8P1"/>
<keyword evidence="1" id="KW-1133">Transmembrane helix</keyword>
<dbReference type="EMBL" id="RRZQ01000003">
    <property type="protein sequence ID" value="RRN51394.1"/>
    <property type="molecule type" value="Genomic_DNA"/>
</dbReference>
<keyword evidence="1" id="KW-0812">Transmembrane</keyword>
<protein>
    <submittedName>
        <fullName evidence="2">Uncharacterized protein</fullName>
    </submittedName>
</protein>
<dbReference type="RefSeq" id="WP_125069930.1">
    <property type="nucleotide sequence ID" value="NZ_RRZQ01000003.1"/>
</dbReference>
<organism evidence="2 3">
    <name type="scientific">Streptococcus suis</name>
    <dbReference type="NCBI Taxonomy" id="1307"/>
    <lineage>
        <taxon>Bacteria</taxon>
        <taxon>Bacillati</taxon>
        <taxon>Bacillota</taxon>
        <taxon>Bacilli</taxon>
        <taxon>Lactobacillales</taxon>
        <taxon>Streptococcaceae</taxon>
        <taxon>Streptococcus</taxon>
    </lineage>
</organism>
<gene>
    <name evidence="2" type="ORF">EI219_02080</name>
</gene>
<comment type="caution">
    <text evidence="2">The sequence shown here is derived from an EMBL/GenBank/DDBJ whole genome shotgun (WGS) entry which is preliminary data.</text>
</comment>